<evidence type="ECO:0000256" key="4">
    <source>
        <dbReference type="ARBA" id="ARBA00022777"/>
    </source>
</evidence>
<evidence type="ECO:0000256" key="1">
    <source>
        <dbReference type="ARBA" id="ARBA00022527"/>
    </source>
</evidence>
<sequence>MLEVDLVKHNVGGSADSRRYNNIQLQGFGAYGIVCSLKDNLTSETVAIKKIPGPFRSEEAAKRTFREVKLLRHLEHDNVISLRDIFVSPRDDIYLVTDLMSTDLAHIISMKPIDDEFVKYIFYQIMVCYQRDQESCRPTSLTFHVIQRGLKYIHSAGVVHRDLKPSNVLVDENCDIKLCDFGLARTVDTTMTGYVSMRHYRAPETMLTWQKYTVQIDMWSAGCILAELIAGTPLFPGQSHADQFSVILDLLGSVPQSVLQTIPSQNTSKYIAGLPVRTKRSLADTLCNASSDAIDLLEKLLVWDPNERLIAGDALEHPYLKLYHDPTDEPVAKEKFDWSSVSKDHSLDHWKILTFVTAKPNIRNKKLTFCRYSEIMNHHNAQISDELIDFQSMLDE</sequence>
<dbReference type="AlphaFoldDB" id="A0A9W4IVD9"/>
<evidence type="ECO:0000313" key="8">
    <source>
        <dbReference type="Proteomes" id="UP001152646"/>
    </source>
</evidence>
<keyword evidence="5" id="KW-0067">ATP-binding</keyword>
<dbReference type="PANTHER" id="PTHR24055">
    <property type="entry name" value="MITOGEN-ACTIVATED PROTEIN KINASE"/>
    <property type="match status" value="1"/>
</dbReference>
<evidence type="ECO:0000256" key="5">
    <source>
        <dbReference type="ARBA" id="ARBA00022840"/>
    </source>
</evidence>
<comment type="caution">
    <text evidence="7">The sequence shown here is derived from an EMBL/GenBank/DDBJ whole genome shotgun (WGS) entry which is preliminary data.</text>
</comment>
<accession>A0A9W4IVD9</accession>
<evidence type="ECO:0000259" key="6">
    <source>
        <dbReference type="PROSITE" id="PS50011"/>
    </source>
</evidence>
<dbReference type="FunFam" id="1.10.510.10:FF:000624">
    <property type="entry name" value="Mitogen-activated protein kinase"/>
    <property type="match status" value="1"/>
</dbReference>
<dbReference type="InterPro" id="IPR050117">
    <property type="entry name" value="MAPK"/>
</dbReference>
<organism evidence="7 8">
    <name type="scientific">Penicillium salamii</name>
    <dbReference type="NCBI Taxonomy" id="1612424"/>
    <lineage>
        <taxon>Eukaryota</taxon>
        <taxon>Fungi</taxon>
        <taxon>Dikarya</taxon>
        <taxon>Ascomycota</taxon>
        <taxon>Pezizomycotina</taxon>
        <taxon>Eurotiomycetes</taxon>
        <taxon>Eurotiomycetidae</taxon>
        <taxon>Eurotiales</taxon>
        <taxon>Aspergillaceae</taxon>
        <taxon>Penicillium</taxon>
    </lineage>
</organism>
<feature type="domain" description="Protein kinase" evidence="6">
    <location>
        <begin position="20"/>
        <end position="320"/>
    </location>
</feature>
<reference evidence="7" key="1">
    <citation type="submission" date="2021-07" db="EMBL/GenBank/DDBJ databases">
        <authorList>
            <person name="Branca A.L. A."/>
        </authorList>
    </citation>
    <scope>NUCLEOTIDE SEQUENCE</scope>
</reference>
<keyword evidence="1" id="KW-0723">Serine/threonine-protein kinase</keyword>
<gene>
    <name evidence="7" type="ORF">PSALAMII_LOCUS4218</name>
</gene>
<dbReference type="InterPro" id="IPR011009">
    <property type="entry name" value="Kinase-like_dom_sf"/>
</dbReference>
<dbReference type="SUPFAM" id="SSF56112">
    <property type="entry name" value="Protein kinase-like (PK-like)"/>
    <property type="match status" value="1"/>
</dbReference>
<dbReference type="EMBL" id="CAJVPA010000155">
    <property type="protein sequence ID" value="CAG8364447.1"/>
    <property type="molecule type" value="Genomic_DNA"/>
</dbReference>
<evidence type="ECO:0000256" key="3">
    <source>
        <dbReference type="ARBA" id="ARBA00022741"/>
    </source>
</evidence>
<name>A0A9W4IVD9_9EURO</name>
<dbReference type="GO" id="GO:0004674">
    <property type="term" value="F:protein serine/threonine kinase activity"/>
    <property type="evidence" value="ECO:0007669"/>
    <property type="project" value="UniProtKB-KW"/>
</dbReference>
<dbReference type="Pfam" id="PF00069">
    <property type="entry name" value="Pkinase"/>
    <property type="match status" value="1"/>
</dbReference>
<dbReference type="SMART" id="SM00220">
    <property type="entry name" value="S_TKc"/>
    <property type="match status" value="1"/>
</dbReference>
<keyword evidence="4" id="KW-0418">Kinase</keyword>
<protein>
    <recommendedName>
        <fullName evidence="6">Protein kinase domain-containing protein</fullName>
    </recommendedName>
</protein>
<proteinExistence type="predicted"/>
<dbReference type="PROSITE" id="PS00108">
    <property type="entry name" value="PROTEIN_KINASE_ST"/>
    <property type="match status" value="1"/>
</dbReference>
<evidence type="ECO:0000313" key="7">
    <source>
        <dbReference type="EMBL" id="CAG8364447.1"/>
    </source>
</evidence>
<dbReference type="InterPro" id="IPR000719">
    <property type="entry name" value="Prot_kinase_dom"/>
</dbReference>
<dbReference type="FunFam" id="3.30.200.20:FF:000046">
    <property type="entry name" value="Mitogen-activated protein kinase"/>
    <property type="match status" value="1"/>
</dbReference>
<evidence type="ECO:0000256" key="2">
    <source>
        <dbReference type="ARBA" id="ARBA00022679"/>
    </source>
</evidence>
<keyword evidence="3" id="KW-0547">Nucleotide-binding</keyword>
<dbReference type="Gene3D" id="1.10.510.10">
    <property type="entry name" value="Transferase(Phosphotransferase) domain 1"/>
    <property type="match status" value="1"/>
</dbReference>
<dbReference type="GO" id="GO:0005524">
    <property type="term" value="F:ATP binding"/>
    <property type="evidence" value="ECO:0007669"/>
    <property type="project" value="UniProtKB-KW"/>
</dbReference>
<dbReference type="Gene3D" id="3.30.200.20">
    <property type="entry name" value="Phosphorylase Kinase, domain 1"/>
    <property type="match status" value="2"/>
</dbReference>
<keyword evidence="2" id="KW-0808">Transferase</keyword>
<dbReference type="OrthoDB" id="28397at2759"/>
<dbReference type="Proteomes" id="UP001152646">
    <property type="component" value="Unassembled WGS sequence"/>
</dbReference>
<dbReference type="PROSITE" id="PS50011">
    <property type="entry name" value="PROTEIN_KINASE_DOM"/>
    <property type="match status" value="1"/>
</dbReference>
<dbReference type="InterPro" id="IPR008271">
    <property type="entry name" value="Ser/Thr_kinase_AS"/>
</dbReference>